<name>A0A9N9L8J3_9HELO</name>
<reference evidence="2" key="1">
    <citation type="submission" date="2021-07" db="EMBL/GenBank/DDBJ databases">
        <authorList>
            <person name="Durling M."/>
        </authorList>
    </citation>
    <scope>NUCLEOTIDE SEQUENCE</scope>
</reference>
<accession>A0A9N9L8J3</accession>
<keyword evidence="3" id="KW-1185">Reference proteome</keyword>
<evidence type="ECO:0000313" key="2">
    <source>
        <dbReference type="EMBL" id="CAG8959477.1"/>
    </source>
</evidence>
<proteinExistence type="predicted"/>
<keyword evidence="1" id="KW-0732">Signal</keyword>
<organism evidence="2 3">
    <name type="scientific">Hymenoscyphus fraxineus</name>
    <dbReference type="NCBI Taxonomy" id="746836"/>
    <lineage>
        <taxon>Eukaryota</taxon>
        <taxon>Fungi</taxon>
        <taxon>Dikarya</taxon>
        <taxon>Ascomycota</taxon>
        <taxon>Pezizomycotina</taxon>
        <taxon>Leotiomycetes</taxon>
        <taxon>Helotiales</taxon>
        <taxon>Helotiaceae</taxon>
        <taxon>Hymenoscyphus</taxon>
    </lineage>
</organism>
<evidence type="ECO:0000256" key="1">
    <source>
        <dbReference type="SAM" id="SignalP"/>
    </source>
</evidence>
<protein>
    <recommendedName>
        <fullName evidence="4">Cell wall protein PhiA</fullName>
    </recommendedName>
</protein>
<dbReference type="OrthoDB" id="4093325at2759"/>
<evidence type="ECO:0008006" key="4">
    <source>
        <dbReference type="Google" id="ProtNLM"/>
    </source>
</evidence>
<sequence>MQFTNAALLSVVSALAAAAPSPQASPAPQAVRAFAVLSQQSGSSVHLANWGATQGAILAGINATVQNAPCDDGNLADKATFNLRKDDGALFLWQDKLEQRVWVDRGMGQGIVRYSANGGTQPSRQAELTGFEISNDQLLFKGQPFVACPNAPGRGHTLFVNGTSARPSGRTDCFGFKAGVVFNDSPVSCNYTNSS</sequence>
<dbReference type="Proteomes" id="UP000696280">
    <property type="component" value="Unassembled WGS sequence"/>
</dbReference>
<gene>
    <name evidence="2" type="ORF">HYFRA_00001375</name>
</gene>
<comment type="caution">
    <text evidence="2">The sequence shown here is derived from an EMBL/GenBank/DDBJ whole genome shotgun (WGS) entry which is preliminary data.</text>
</comment>
<dbReference type="EMBL" id="CAJVRL010000092">
    <property type="protein sequence ID" value="CAG8959477.1"/>
    <property type="molecule type" value="Genomic_DNA"/>
</dbReference>
<feature type="chain" id="PRO_5040116428" description="Cell wall protein PhiA" evidence="1">
    <location>
        <begin position="19"/>
        <end position="195"/>
    </location>
</feature>
<evidence type="ECO:0000313" key="3">
    <source>
        <dbReference type="Proteomes" id="UP000696280"/>
    </source>
</evidence>
<dbReference type="AlphaFoldDB" id="A0A9N9L8J3"/>
<feature type="signal peptide" evidence="1">
    <location>
        <begin position="1"/>
        <end position="18"/>
    </location>
</feature>